<evidence type="ECO:0000313" key="1">
    <source>
        <dbReference type="EMBL" id="EEX69057.1"/>
    </source>
</evidence>
<protein>
    <submittedName>
        <fullName evidence="1">Uncharacterized protein</fullName>
    </submittedName>
</protein>
<proteinExistence type="predicted"/>
<organism evidence="1 2">
    <name type="scientific">Mitsuokella multacida DSM 20544</name>
    <dbReference type="NCBI Taxonomy" id="500635"/>
    <lineage>
        <taxon>Bacteria</taxon>
        <taxon>Bacillati</taxon>
        <taxon>Bacillota</taxon>
        <taxon>Negativicutes</taxon>
        <taxon>Selenomonadales</taxon>
        <taxon>Selenomonadaceae</taxon>
        <taxon>Mitsuokella</taxon>
    </lineage>
</organism>
<sequence length="40" mass="4817">MFDDKQKFDGRISFTMMKEIHPSNFLLWHTAITGIRAYRL</sequence>
<dbReference type="Proteomes" id="UP000003671">
    <property type="component" value="Unassembled WGS sequence"/>
</dbReference>
<dbReference type="EMBL" id="ABWK02000012">
    <property type="protein sequence ID" value="EEX69057.1"/>
    <property type="molecule type" value="Genomic_DNA"/>
</dbReference>
<gene>
    <name evidence="1" type="ORF">MITSMUL_04127</name>
</gene>
<reference evidence="1" key="1">
    <citation type="submission" date="2009-09" db="EMBL/GenBank/DDBJ databases">
        <authorList>
            <person name="Weinstock G."/>
            <person name="Sodergren E."/>
            <person name="Clifton S."/>
            <person name="Fulton L."/>
            <person name="Fulton B."/>
            <person name="Courtney L."/>
            <person name="Fronick C."/>
            <person name="Harrison M."/>
            <person name="Strong C."/>
            <person name="Farmer C."/>
            <person name="Delahaunty K."/>
            <person name="Markovic C."/>
            <person name="Hall O."/>
            <person name="Minx P."/>
            <person name="Tomlinson C."/>
            <person name="Mitreva M."/>
            <person name="Nelson J."/>
            <person name="Hou S."/>
            <person name="Wollam A."/>
            <person name="Pepin K.H."/>
            <person name="Johnson M."/>
            <person name="Bhonagiri V."/>
            <person name="Nash W.E."/>
            <person name="Warren W."/>
            <person name="Chinwalla A."/>
            <person name="Mardis E.R."/>
            <person name="Wilson R.K."/>
        </authorList>
    </citation>
    <scope>NUCLEOTIDE SEQUENCE [LARGE SCALE GENOMIC DNA]</scope>
    <source>
        <strain evidence="1">DSM 20544</strain>
    </source>
</reference>
<evidence type="ECO:0000313" key="2">
    <source>
        <dbReference type="Proteomes" id="UP000003671"/>
    </source>
</evidence>
<dbReference type="STRING" id="500635.MITSMUL_04127"/>
<dbReference type="AlphaFoldDB" id="C9KLP3"/>
<dbReference type="HOGENOM" id="CLU_3292506_0_0_9"/>
<keyword evidence="2" id="KW-1185">Reference proteome</keyword>
<name>C9KLP3_9FIRM</name>
<accession>C9KLP3</accession>
<comment type="caution">
    <text evidence="1">The sequence shown here is derived from an EMBL/GenBank/DDBJ whole genome shotgun (WGS) entry which is preliminary data.</text>
</comment>